<evidence type="ECO:0000256" key="2">
    <source>
        <dbReference type="ARBA" id="ARBA00022475"/>
    </source>
</evidence>
<dbReference type="PANTHER" id="PTHR30287:SF2">
    <property type="entry name" value="BLL1001 PROTEIN"/>
    <property type="match status" value="1"/>
</dbReference>
<evidence type="ECO:0000313" key="9">
    <source>
        <dbReference type="EMBL" id="KXB02104.1"/>
    </source>
</evidence>
<protein>
    <recommendedName>
        <fullName evidence="11">MacB-like periplasmic core domain-containing protein</fullName>
    </recommendedName>
</protein>
<dbReference type="Pfam" id="PF12704">
    <property type="entry name" value="MacB_PCD"/>
    <property type="match status" value="1"/>
</dbReference>
<organism evidence="9 10">
    <name type="scientific">candidate division MSBL1 archaeon SCGC-AAA261D19</name>
    <dbReference type="NCBI Taxonomy" id="1698273"/>
    <lineage>
        <taxon>Archaea</taxon>
        <taxon>Methanobacteriati</taxon>
        <taxon>Methanobacteriota</taxon>
        <taxon>candidate division MSBL1</taxon>
    </lineage>
</organism>
<evidence type="ECO:0008006" key="11">
    <source>
        <dbReference type="Google" id="ProtNLM"/>
    </source>
</evidence>
<evidence type="ECO:0000256" key="1">
    <source>
        <dbReference type="ARBA" id="ARBA00004651"/>
    </source>
</evidence>
<dbReference type="AlphaFoldDB" id="A0A133V6N9"/>
<feature type="domain" description="ABC3 transporter permease C-terminal" evidence="7">
    <location>
        <begin position="263"/>
        <end position="302"/>
    </location>
</feature>
<feature type="transmembrane region" description="Helical" evidence="6">
    <location>
        <begin position="21"/>
        <end position="39"/>
    </location>
</feature>
<evidence type="ECO:0000256" key="5">
    <source>
        <dbReference type="ARBA" id="ARBA00023136"/>
    </source>
</evidence>
<name>A0A133V6N9_9EURY</name>
<feature type="domain" description="MacB-like periplasmic core" evidence="8">
    <location>
        <begin position="21"/>
        <end position="227"/>
    </location>
</feature>
<keyword evidence="2" id="KW-1003">Cell membrane</keyword>
<dbReference type="EMBL" id="LHXX01000025">
    <property type="protein sequence ID" value="KXB02104.1"/>
    <property type="molecule type" value="Genomic_DNA"/>
</dbReference>
<sequence length="317" mass="35483">MVGGKNDVRRLFREIKSRIGWFLVISIFVALAAGCSVAFKSGHSSATSSFDQIHQKLDSADIVVSTRPVQNLKKEVGSVSGVTGVSSAISTDCYTIDNGEIVGGQITGVEQGERVNDYRIIKGHDLEANNEVVVEQHYAEKHELEVGDRLNIYIRGRKVQFEVSGICFSPSHIALVSDGRVREDFGFFYISRGKLNDILNQENRVNRFYLLTEGNKKLDKVASRVENFFKSKGISAVVKSKDEMLVRKTLRENMRGFNSLANLFGLLFLSVSAFVLFVILSRFVDEKKKEIGTLRARGFQRKGYSSITCPFQALRYS</sequence>
<feature type="transmembrane region" description="Helical" evidence="6">
    <location>
        <begin position="260"/>
        <end position="280"/>
    </location>
</feature>
<evidence type="ECO:0000256" key="4">
    <source>
        <dbReference type="ARBA" id="ARBA00022989"/>
    </source>
</evidence>
<dbReference type="Proteomes" id="UP000070400">
    <property type="component" value="Unassembled WGS sequence"/>
</dbReference>
<proteinExistence type="predicted"/>
<dbReference type="GO" id="GO:0005886">
    <property type="term" value="C:plasma membrane"/>
    <property type="evidence" value="ECO:0007669"/>
    <property type="project" value="UniProtKB-SubCell"/>
</dbReference>
<evidence type="ECO:0000256" key="6">
    <source>
        <dbReference type="SAM" id="Phobius"/>
    </source>
</evidence>
<evidence type="ECO:0000313" key="10">
    <source>
        <dbReference type="Proteomes" id="UP000070400"/>
    </source>
</evidence>
<accession>A0A133V6N9</accession>
<dbReference type="PROSITE" id="PS51257">
    <property type="entry name" value="PROKAR_LIPOPROTEIN"/>
    <property type="match status" value="1"/>
</dbReference>
<gene>
    <name evidence="9" type="ORF">AKJ43_02440</name>
</gene>
<reference evidence="9 10" key="1">
    <citation type="journal article" date="2016" name="Sci. Rep.">
        <title>Metabolic traits of an uncultured archaeal lineage -MSBL1- from brine pools of the Red Sea.</title>
        <authorList>
            <person name="Mwirichia R."/>
            <person name="Alam I."/>
            <person name="Rashid M."/>
            <person name="Vinu M."/>
            <person name="Ba-Alawi W."/>
            <person name="Anthony Kamau A."/>
            <person name="Kamanda Ngugi D."/>
            <person name="Goker M."/>
            <person name="Klenk H.P."/>
            <person name="Bajic V."/>
            <person name="Stingl U."/>
        </authorList>
    </citation>
    <scope>NUCLEOTIDE SEQUENCE [LARGE SCALE GENOMIC DNA]</scope>
    <source>
        <strain evidence="9">SCGC-AAA261D19</strain>
    </source>
</reference>
<keyword evidence="3 6" id="KW-0812">Transmembrane</keyword>
<dbReference type="InterPro" id="IPR025857">
    <property type="entry name" value="MacB_PCD"/>
</dbReference>
<evidence type="ECO:0000259" key="8">
    <source>
        <dbReference type="Pfam" id="PF12704"/>
    </source>
</evidence>
<comment type="subcellular location">
    <subcellularLocation>
        <location evidence="1">Cell membrane</location>
        <topology evidence="1">Multi-pass membrane protein</topology>
    </subcellularLocation>
</comment>
<comment type="caution">
    <text evidence="9">The sequence shown here is derived from an EMBL/GenBank/DDBJ whole genome shotgun (WGS) entry which is preliminary data.</text>
</comment>
<dbReference type="InterPro" id="IPR038766">
    <property type="entry name" value="Membrane_comp_ABC_pdt"/>
</dbReference>
<dbReference type="PANTHER" id="PTHR30287">
    <property type="entry name" value="MEMBRANE COMPONENT OF PREDICTED ABC SUPERFAMILY METABOLITE UPTAKE TRANSPORTER"/>
    <property type="match status" value="1"/>
</dbReference>
<dbReference type="Pfam" id="PF02687">
    <property type="entry name" value="FtsX"/>
    <property type="match status" value="1"/>
</dbReference>
<evidence type="ECO:0000256" key="3">
    <source>
        <dbReference type="ARBA" id="ARBA00022692"/>
    </source>
</evidence>
<keyword evidence="5 6" id="KW-0472">Membrane</keyword>
<dbReference type="InterPro" id="IPR003838">
    <property type="entry name" value="ABC3_permease_C"/>
</dbReference>
<keyword evidence="10" id="KW-1185">Reference proteome</keyword>
<keyword evidence="4 6" id="KW-1133">Transmembrane helix</keyword>
<evidence type="ECO:0000259" key="7">
    <source>
        <dbReference type="Pfam" id="PF02687"/>
    </source>
</evidence>